<dbReference type="PROSITE" id="PS50927">
    <property type="entry name" value="BULB_LECTIN"/>
    <property type="match status" value="1"/>
</dbReference>
<dbReference type="RefSeq" id="WP_012236113.1">
    <property type="nucleotide sequence ID" value="NC_010162.1"/>
</dbReference>
<proteinExistence type="predicted"/>
<feature type="domain" description="Bulb-type lectin" evidence="1">
    <location>
        <begin position="2"/>
        <end position="115"/>
    </location>
</feature>
<accession>A9GRM0</accession>
<dbReference type="EMBL" id="AM746676">
    <property type="protein sequence ID" value="CAN93643.1"/>
    <property type="molecule type" value="Genomic_DNA"/>
</dbReference>
<dbReference type="KEGG" id="scl:sce3483"/>
<dbReference type="eggNOG" id="COG1652">
    <property type="taxonomic scope" value="Bacteria"/>
</dbReference>
<dbReference type="OrthoDB" id="8443920at2"/>
<dbReference type="InterPro" id="IPR028994">
    <property type="entry name" value="Integrin_alpha_N"/>
</dbReference>
<organism evidence="2 3">
    <name type="scientific">Sorangium cellulosum (strain So ce56)</name>
    <name type="common">Polyangium cellulosum (strain So ce56)</name>
    <dbReference type="NCBI Taxonomy" id="448385"/>
    <lineage>
        <taxon>Bacteria</taxon>
        <taxon>Pseudomonadati</taxon>
        <taxon>Myxococcota</taxon>
        <taxon>Polyangia</taxon>
        <taxon>Polyangiales</taxon>
        <taxon>Polyangiaceae</taxon>
        <taxon>Sorangium</taxon>
    </lineage>
</organism>
<evidence type="ECO:0000313" key="3">
    <source>
        <dbReference type="Proteomes" id="UP000002139"/>
    </source>
</evidence>
<dbReference type="SMART" id="SM00108">
    <property type="entry name" value="B_lectin"/>
    <property type="match status" value="1"/>
</dbReference>
<dbReference type="eggNOG" id="COG1409">
    <property type="taxonomic scope" value="Bacteria"/>
</dbReference>
<dbReference type="AlphaFoldDB" id="A9GRM0"/>
<name>A9GRM0_SORC5</name>
<keyword evidence="3" id="KW-1185">Reference proteome</keyword>
<evidence type="ECO:0000313" key="2">
    <source>
        <dbReference type="EMBL" id="CAN93643.1"/>
    </source>
</evidence>
<dbReference type="Proteomes" id="UP000002139">
    <property type="component" value="Chromosome"/>
</dbReference>
<dbReference type="InterPro" id="IPR001480">
    <property type="entry name" value="Bulb-type_lectin_dom"/>
</dbReference>
<sequence length="618" mass="66971">MGDTLNPGGELVLGQRVVSADGKSRLTFGGDGDLVLSVKRLSRNFWLPRWASGTAGRGADRCAMQGDGNLVIYAGATPLWASNTAGSPNARLVVQDDENVVLYLGATPIWSTDTWVKPAVRTSFAPTRHGFRFANGFPNVTIAGINFGFQGLCGGMSWAALDYFHASEHTPDQTTKPDVNADPLGIFIMSRHIQASLNSSNVGHWMPMLLNPDDNAVRHWSTHDEWKKLKASLDAGAPIPIGLAKFLDAFGSHVVVATGYQEGKGDFTIYCYDPNEVNGECILYLDRSWKHWRFFPSGGTSGDFRGYFVQDGYSSIPLFSVPVAGRRLVLYDHAAGEGDVVGFLNDGDVALDRTNRGWRKSWSALCAGNFLGDGSACIALYDRGSGDADLVAFDGRGALRLDHTHSGWRKSWDLVAAGDFLGNGRSQLLLYDRGAGEAAIVGFDGHGAFNFDHTHSGWRKSWDLVAAGDFLGNGRSQLLLYDRGAGEAAIVGFDGHGAFDFDRTHSGWRKSWDLVAAGDFLGNGRSQLLLYDRGAGEAAIVGFDGHGAFNFDRTYSGWRKSWDLVAAGDFLGTGRSQLLLYDRSAGEAHKVGFDGHGELVSNHTNKGWRKTWSLIAPL</sequence>
<protein>
    <submittedName>
        <fullName evidence="2">N-terminal domain intergin-like repeats and c-terminal-cell wall-associated hydrolase domain</fullName>
    </submittedName>
</protein>
<dbReference type="Gene3D" id="2.90.10.10">
    <property type="entry name" value="Bulb-type lectin domain"/>
    <property type="match status" value="3"/>
</dbReference>
<reference evidence="2 3" key="1">
    <citation type="journal article" date="2007" name="Nat. Biotechnol.">
        <title>Complete genome sequence of the myxobacterium Sorangium cellulosum.</title>
        <authorList>
            <person name="Schneiker S."/>
            <person name="Perlova O."/>
            <person name="Kaiser O."/>
            <person name="Gerth K."/>
            <person name="Alici A."/>
            <person name="Altmeyer M.O."/>
            <person name="Bartels D."/>
            <person name="Bekel T."/>
            <person name="Beyer S."/>
            <person name="Bode E."/>
            <person name="Bode H.B."/>
            <person name="Bolten C.J."/>
            <person name="Choudhuri J.V."/>
            <person name="Doss S."/>
            <person name="Elnakady Y.A."/>
            <person name="Frank B."/>
            <person name="Gaigalat L."/>
            <person name="Goesmann A."/>
            <person name="Groeger C."/>
            <person name="Gross F."/>
            <person name="Jelsbak L."/>
            <person name="Jelsbak L."/>
            <person name="Kalinowski J."/>
            <person name="Kegler C."/>
            <person name="Knauber T."/>
            <person name="Konietzny S."/>
            <person name="Kopp M."/>
            <person name="Krause L."/>
            <person name="Krug D."/>
            <person name="Linke B."/>
            <person name="Mahmud T."/>
            <person name="Martinez-Arias R."/>
            <person name="McHardy A.C."/>
            <person name="Merai M."/>
            <person name="Meyer F."/>
            <person name="Mormann S."/>
            <person name="Munoz-Dorado J."/>
            <person name="Perez J."/>
            <person name="Pradella S."/>
            <person name="Rachid S."/>
            <person name="Raddatz G."/>
            <person name="Rosenau F."/>
            <person name="Rueckert C."/>
            <person name="Sasse F."/>
            <person name="Scharfe M."/>
            <person name="Schuster S.C."/>
            <person name="Suen G."/>
            <person name="Treuner-Lange A."/>
            <person name="Velicer G.J."/>
            <person name="Vorholter F.-J."/>
            <person name="Weissman K.J."/>
            <person name="Welch R.D."/>
            <person name="Wenzel S.C."/>
            <person name="Whitworth D.E."/>
            <person name="Wilhelm S."/>
            <person name="Wittmann C."/>
            <person name="Bloecker H."/>
            <person name="Puehler A."/>
            <person name="Mueller R."/>
        </authorList>
    </citation>
    <scope>NUCLEOTIDE SEQUENCE [LARGE SCALE GENOMIC DNA]</scope>
    <source>
        <strain evidence="3">So ce56</strain>
    </source>
</reference>
<gene>
    <name evidence="2" type="ordered locus">sce3483</name>
</gene>
<keyword evidence="2" id="KW-0378">Hydrolase</keyword>
<dbReference type="InterPro" id="IPR036426">
    <property type="entry name" value="Bulb-type_lectin_dom_sf"/>
</dbReference>
<dbReference type="GO" id="GO:0016787">
    <property type="term" value="F:hydrolase activity"/>
    <property type="evidence" value="ECO:0007669"/>
    <property type="project" value="UniProtKB-KW"/>
</dbReference>
<dbReference type="PANTHER" id="PTHR46580">
    <property type="entry name" value="SENSOR KINASE-RELATED"/>
    <property type="match status" value="1"/>
</dbReference>
<dbReference type="STRING" id="448385.sce3483"/>
<dbReference type="SUPFAM" id="SSF51110">
    <property type="entry name" value="alpha-D-mannose-specific plant lectins"/>
    <property type="match status" value="1"/>
</dbReference>
<evidence type="ECO:0000259" key="1">
    <source>
        <dbReference type="PROSITE" id="PS50927"/>
    </source>
</evidence>
<dbReference type="SUPFAM" id="SSF69318">
    <property type="entry name" value="Integrin alpha N-terminal domain"/>
    <property type="match status" value="1"/>
</dbReference>
<dbReference type="HOGENOM" id="CLU_442041_0_0_7"/>
<dbReference type="eggNOG" id="COG1928">
    <property type="taxonomic scope" value="Bacteria"/>
</dbReference>